<organism evidence="2 3">
    <name type="scientific">Periconia digitata</name>
    <dbReference type="NCBI Taxonomy" id="1303443"/>
    <lineage>
        <taxon>Eukaryota</taxon>
        <taxon>Fungi</taxon>
        <taxon>Dikarya</taxon>
        <taxon>Ascomycota</taxon>
        <taxon>Pezizomycotina</taxon>
        <taxon>Dothideomycetes</taxon>
        <taxon>Pleosporomycetidae</taxon>
        <taxon>Pleosporales</taxon>
        <taxon>Massarineae</taxon>
        <taxon>Periconiaceae</taxon>
        <taxon>Periconia</taxon>
    </lineage>
</organism>
<feature type="compositionally biased region" description="Polar residues" evidence="1">
    <location>
        <begin position="23"/>
        <end position="32"/>
    </location>
</feature>
<protein>
    <submittedName>
        <fullName evidence="2">Uncharacterized protein</fullName>
    </submittedName>
</protein>
<gene>
    <name evidence="2" type="ORF">PDIGIT_LOCUS14819</name>
</gene>
<dbReference type="AlphaFoldDB" id="A0A9W4UTM6"/>
<sequence>MEEKLLEPGMKDENNSRREEKTVPSNKPSSSRLHPLHPRNPKPTLFSSHSSLVIWPCSSTFSGSFFFKSFTAFFIVRSNLLTASSNL</sequence>
<dbReference type="EMBL" id="CAOQHR010000012">
    <property type="protein sequence ID" value="CAI6341619.1"/>
    <property type="molecule type" value="Genomic_DNA"/>
</dbReference>
<reference evidence="2" key="1">
    <citation type="submission" date="2023-01" db="EMBL/GenBank/DDBJ databases">
        <authorList>
            <person name="Van Ghelder C."/>
            <person name="Rancurel C."/>
        </authorList>
    </citation>
    <scope>NUCLEOTIDE SEQUENCE</scope>
    <source>
        <strain evidence="2">CNCM I-4278</strain>
    </source>
</reference>
<evidence type="ECO:0000313" key="2">
    <source>
        <dbReference type="EMBL" id="CAI6341619.1"/>
    </source>
</evidence>
<keyword evidence="3" id="KW-1185">Reference proteome</keyword>
<accession>A0A9W4UTM6</accession>
<proteinExistence type="predicted"/>
<name>A0A9W4UTM6_9PLEO</name>
<evidence type="ECO:0000256" key="1">
    <source>
        <dbReference type="SAM" id="MobiDB-lite"/>
    </source>
</evidence>
<dbReference type="Proteomes" id="UP001152607">
    <property type="component" value="Unassembled WGS sequence"/>
</dbReference>
<feature type="region of interest" description="Disordered" evidence="1">
    <location>
        <begin position="1"/>
        <end position="42"/>
    </location>
</feature>
<comment type="caution">
    <text evidence="2">The sequence shown here is derived from an EMBL/GenBank/DDBJ whole genome shotgun (WGS) entry which is preliminary data.</text>
</comment>
<evidence type="ECO:0000313" key="3">
    <source>
        <dbReference type="Proteomes" id="UP001152607"/>
    </source>
</evidence>
<feature type="compositionally biased region" description="Basic and acidic residues" evidence="1">
    <location>
        <begin position="1"/>
        <end position="22"/>
    </location>
</feature>